<dbReference type="PANTHER" id="PTHR36832:SF1">
    <property type="entry name" value="SLR1174 PROTEIN"/>
    <property type="match status" value="1"/>
</dbReference>
<protein>
    <submittedName>
        <fullName evidence="2">ABC transporter permease</fullName>
    </submittedName>
</protein>
<gene>
    <name evidence="2" type="ORF">KSF_044530</name>
</gene>
<proteinExistence type="predicted"/>
<dbReference type="EMBL" id="BNJK01000001">
    <property type="protein sequence ID" value="GHO94405.1"/>
    <property type="molecule type" value="Genomic_DNA"/>
</dbReference>
<dbReference type="Proteomes" id="UP000597444">
    <property type="component" value="Unassembled WGS sequence"/>
</dbReference>
<keyword evidence="1" id="KW-0812">Transmembrane</keyword>
<keyword evidence="1" id="KW-1133">Transmembrane helix</keyword>
<name>A0A8J3N3P4_9CHLR</name>
<evidence type="ECO:0000313" key="3">
    <source>
        <dbReference type="Proteomes" id="UP000597444"/>
    </source>
</evidence>
<sequence length="267" mass="30094">MRDLLDLYRAFLSIRIAEQLQYRVAAAIWLIDIALSPLISIIIWSAVAKSQGGMVNGYTISSFAAYFIAAMLVNYVTDTWVFWEFEWRIRKGMFSSALLKPVHPVHGDVANNLAYKLLMLFVIAPVTLLLVVLFHPVFHLHWWHVPLLLVALIQAYIVRFSIEWTLGMVAFWTTRVSVLNQLYVALLLFLSGQMVPLTFFPASVQIVASVLPFRSMVAFPVELALGTLSLNEMLSGLAVQSIWVVLSVVLLVVVWRIGIRRYSAVGA</sequence>
<feature type="transmembrane region" description="Helical" evidence="1">
    <location>
        <begin position="182"/>
        <end position="213"/>
    </location>
</feature>
<dbReference type="AlphaFoldDB" id="A0A8J3N3P4"/>
<reference evidence="2" key="1">
    <citation type="submission" date="2020-10" db="EMBL/GenBank/DDBJ databases">
        <title>Taxonomic study of unclassified bacteria belonging to the class Ktedonobacteria.</title>
        <authorList>
            <person name="Yabe S."/>
            <person name="Wang C.M."/>
            <person name="Zheng Y."/>
            <person name="Sakai Y."/>
            <person name="Cavaletti L."/>
            <person name="Monciardini P."/>
            <person name="Donadio S."/>
        </authorList>
    </citation>
    <scope>NUCLEOTIDE SEQUENCE</scope>
    <source>
        <strain evidence="2">ID150040</strain>
    </source>
</reference>
<keyword evidence="1" id="KW-0472">Membrane</keyword>
<feature type="transmembrane region" description="Helical" evidence="1">
    <location>
        <begin position="20"/>
        <end position="43"/>
    </location>
</feature>
<comment type="caution">
    <text evidence="2">The sequence shown here is derived from an EMBL/GenBank/DDBJ whole genome shotgun (WGS) entry which is preliminary data.</text>
</comment>
<feature type="transmembrane region" description="Helical" evidence="1">
    <location>
        <begin position="233"/>
        <end position="255"/>
    </location>
</feature>
<dbReference type="RefSeq" id="WP_220205147.1">
    <property type="nucleotide sequence ID" value="NZ_BNJK01000001.1"/>
</dbReference>
<dbReference type="InterPro" id="IPR010390">
    <property type="entry name" value="ABC-2_transporter-like"/>
</dbReference>
<keyword evidence="3" id="KW-1185">Reference proteome</keyword>
<dbReference type="PANTHER" id="PTHR36832">
    <property type="entry name" value="SLR1174 PROTEIN-RELATED"/>
    <property type="match status" value="1"/>
</dbReference>
<feature type="transmembrane region" description="Helical" evidence="1">
    <location>
        <begin position="117"/>
        <end position="137"/>
    </location>
</feature>
<organism evidence="2 3">
    <name type="scientific">Reticulibacter mediterranei</name>
    <dbReference type="NCBI Taxonomy" id="2778369"/>
    <lineage>
        <taxon>Bacteria</taxon>
        <taxon>Bacillati</taxon>
        <taxon>Chloroflexota</taxon>
        <taxon>Ktedonobacteria</taxon>
        <taxon>Ktedonobacterales</taxon>
        <taxon>Reticulibacteraceae</taxon>
        <taxon>Reticulibacter</taxon>
    </lineage>
</organism>
<feature type="transmembrane region" description="Helical" evidence="1">
    <location>
        <begin position="143"/>
        <end position="162"/>
    </location>
</feature>
<evidence type="ECO:0000313" key="2">
    <source>
        <dbReference type="EMBL" id="GHO94405.1"/>
    </source>
</evidence>
<dbReference type="Pfam" id="PF06182">
    <property type="entry name" value="ABC2_membrane_6"/>
    <property type="match status" value="1"/>
</dbReference>
<evidence type="ECO:0000256" key="1">
    <source>
        <dbReference type="SAM" id="Phobius"/>
    </source>
</evidence>
<feature type="transmembrane region" description="Helical" evidence="1">
    <location>
        <begin position="63"/>
        <end position="83"/>
    </location>
</feature>
<accession>A0A8J3N3P4</accession>